<organism evidence="1 2">
    <name type="scientific">Noviherbaspirillum sedimenti</name>
    <dbReference type="NCBI Taxonomy" id="2320865"/>
    <lineage>
        <taxon>Bacteria</taxon>
        <taxon>Pseudomonadati</taxon>
        <taxon>Pseudomonadota</taxon>
        <taxon>Betaproteobacteria</taxon>
        <taxon>Burkholderiales</taxon>
        <taxon>Oxalobacteraceae</taxon>
        <taxon>Noviherbaspirillum</taxon>
    </lineage>
</organism>
<dbReference type="AlphaFoldDB" id="A0A3A3G1K0"/>
<sequence length="124" mass="13797">MAYQGKIQLIYVIVAPPDQADEGDRLFRSHGPWMEATHHRDGEKALLSYNVSKAPELSNPMDPDSAPTGNTCFILSEIYETDAGVADHFQMSESSWQDFPALVKWMEKCTVTGLPAAPIINSLW</sequence>
<evidence type="ECO:0000313" key="1">
    <source>
        <dbReference type="EMBL" id="RJG01525.1"/>
    </source>
</evidence>
<dbReference type="OrthoDB" id="7864893at2"/>
<dbReference type="EMBL" id="QYUQ01000002">
    <property type="protein sequence ID" value="RJG01525.1"/>
    <property type="molecule type" value="Genomic_DNA"/>
</dbReference>
<name>A0A3A3G1K0_9BURK</name>
<evidence type="ECO:0000313" key="2">
    <source>
        <dbReference type="Proteomes" id="UP000266327"/>
    </source>
</evidence>
<protein>
    <recommendedName>
        <fullName evidence="3">YCII-related domain-containing protein</fullName>
    </recommendedName>
</protein>
<proteinExistence type="predicted"/>
<gene>
    <name evidence="1" type="ORF">D3878_07950</name>
</gene>
<evidence type="ECO:0008006" key="3">
    <source>
        <dbReference type="Google" id="ProtNLM"/>
    </source>
</evidence>
<dbReference type="RefSeq" id="WP_119784973.1">
    <property type="nucleotide sequence ID" value="NZ_QYUQ01000002.1"/>
</dbReference>
<keyword evidence="2" id="KW-1185">Reference proteome</keyword>
<reference evidence="2" key="1">
    <citation type="submission" date="2018-09" db="EMBL/GenBank/DDBJ databases">
        <authorList>
            <person name="Zhu H."/>
        </authorList>
    </citation>
    <scope>NUCLEOTIDE SEQUENCE [LARGE SCALE GENOMIC DNA]</scope>
    <source>
        <strain evidence="2">K1S02-23</strain>
    </source>
</reference>
<dbReference type="Proteomes" id="UP000266327">
    <property type="component" value="Unassembled WGS sequence"/>
</dbReference>
<comment type="caution">
    <text evidence="1">The sequence shown here is derived from an EMBL/GenBank/DDBJ whole genome shotgun (WGS) entry which is preliminary data.</text>
</comment>
<accession>A0A3A3G1K0</accession>